<dbReference type="Proteomes" id="UP000004949">
    <property type="component" value="Unassembled WGS sequence"/>
</dbReference>
<name>G6XME5_9PROT</name>
<protein>
    <recommendedName>
        <fullName evidence="4">GumN family protein</fullName>
    </recommendedName>
</protein>
<dbReference type="PANTHER" id="PTHR40590:SF1">
    <property type="entry name" value="CYTOPLASMIC PROTEIN"/>
    <property type="match status" value="1"/>
</dbReference>
<dbReference type="InterPro" id="IPR047111">
    <property type="entry name" value="YbaP-like"/>
</dbReference>
<dbReference type="PANTHER" id="PTHR40590">
    <property type="entry name" value="CYTOPLASMIC PROTEIN-RELATED"/>
    <property type="match status" value="1"/>
</dbReference>
<keyword evidence="1" id="KW-0732">Signal</keyword>
<dbReference type="STRING" id="1088869.GMO_26630"/>
<dbReference type="PATRIC" id="fig|1088869.3.peg.2655"/>
<dbReference type="CDD" id="cd14789">
    <property type="entry name" value="Tiki"/>
    <property type="match status" value="1"/>
</dbReference>
<dbReference type="AlphaFoldDB" id="G6XME5"/>
<evidence type="ECO:0000256" key="1">
    <source>
        <dbReference type="SAM" id="SignalP"/>
    </source>
</evidence>
<evidence type="ECO:0000313" key="3">
    <source>
        <dbReference type="Proteomes" id="UP000004949"/>
    </source>
</evidence>
<sequence>MKKAFVVAVFALCAVPVAGWSAPSPETDAHCPAPVTVPSPTELPHMLAISKDRGFLWKITKNGHSSWLYGTLHVGRRDWLLPGPTVRTTLLQSDTVALELNMNDPETVRTLQRQEDPARMRHLIETGRKAKLDRFAALDCIPAERFAHMAVGLEAAGLTAVSARSDGYYPDYAVDAILTGMARGMKKPLVALENASSQWALLVGDSQADEDADIDDTLHGLETGRIRKDLLVIAGLWDSSNLEKLDHYRQWCDCLNTPAERRQMTAMLDGRNGPMAQKIASLHESGHTLFVGVGSLHMIGEKGLPALLRQQGFAVEQVLPKPA</sequence>
<organism evidence="2 3">
    <name type="scientific">Gluconobacter morbifer G707</name>
    <dbReference type="NCBI Taxonomy" id="1088869"/>
    <lineage>
        <taxon>Bacteria</taxon>
        <taxon>Pseudomonadati</taxon>
        <taxon>Pseudomonadota</taxon>
        <taxon>Alphaproteobacteria</taxon>
        <taxon>Acetobacterales</taxon>
        <taxon>Acetobacteraceae</taxon>
        <taxon>Gluconobacter</taxon>
    </lineage>
</organism>
<dbReference type="OrthoDB" id="9806326at2"/>
<accession>G6XME5</accession>
<gene>
    <name evidence="2" type="ORF">GMO_26630</name>
</gene>
<feature type="signal peptide" evidence="1">
    <location>
        <begin position="1"/>
        <end position="21"/>
    </location>
</feature>
<evidence type="ECO:0000313" key="2">
    <source>
        <dbReference type="EMBL" id="EHH67043.1"/>
    </source>
</evidence>
<evidence type="ECO:0008006" key="4">
    <source>
        <dbReference type="Google" id="ProtNLM"/>
    </source>
</evidence>
<dbReference type="eggNOG" id="COG3735">
    <property type="taxonomic scope" value="Bacteria"/>
</dbReference>
<dbReference type="InterPro" id="IPR002816">
    <property type="entry name" value="TraB/PrgY/GumN_fam"/>
</dbReference>
<dbReference type="RefSeq" id="WP_008852804.1">
    <property type="nucleotide sequence ID" value="NZ_AGQV01000013.1"/>
</dbReference>
<comment type="caution">
    <text evidence="2">The sequence shown here is derived from an EMBL/GenBank/DDBJ whole genome shotgun (WGS) entry which is preliminary data.</text>
</comment>
<proteinExistence type="predicted"/>
<dbReference type="EMBL" id="AGQV01000013">
    <property type="protein sequence ID" value="EHH67043.1"/>
    <property type="molecule type" value="Genomic_DNA"/>
</dbReference>
<keyword evidence="3" id="KW-1185">Reference proteome</keyword>
<reference evidence="2 3" key="1">
    <citation type="submission" date="2011-10" db="EMBL/GenBank/DDBJ databases">
        <title>Genome sequence of Gluconobacter morbifer G707, isolated from Drosophila gut.</title>
        <authorList>
            <person name="Lee W.-J."/>
            <person name="Kim E.-K."/>
        </authorList>
    </citation>
    <scope>NUCLEOTIDE SEQUENCE [LARGE SCALE GENOMIC DNA]</scope>
    <source>
        <strain evidence="2 3">G707</strain>
    </source>
</reference>
<dbReference type="Pfam" id="PF01963">
    <property type="entry name" value="TraB_PrgY_gumN"/>
    <property type="match status" value="1"/>
</dbReference>
<feature type="chain" id="PRO_5003489855" description="GumN family protein" evidence="1">
    <location>
        <begin position="22"/>
        <end position="323"/>
    </location>
</feature>